<name>A0ABW4HFH6_9FLAO</name>
<organism evidence="1 2">
    <name type="scientific">Flavobacterium artemisiae</name>
    <dbReference type="NCBI Taxonomy" id="2126556"/>
    <lineage>
        <taxon>Bacteria</taxon>
        <taxon>Pseudomonadati</taxon>
        <taxon>Bacteroidota</taxon>
        <taxon>Flavobacteriia</taxon>
        <taxon>Flavobacteriales</taxon>
        <taxon>Flavobacteriaceae</taxon>
        <taxon>Flavobacterium</taxon>
    </lineage>
</organism>
<evidence type="ECO:0000313" key="1">
    <source>
        <dbReference type="EMBL" id="MFD1604173.1"/>
    </source>
</evidence>
<reference evidence="2" key="1">
    <citation type="journal article" date="2019" name="Int. J. Syst. Evol. Microbiol.">
        <title>The Global Catalogue of Microorganisms (GCM) 10K type strain sequencing project: providing services to taxonomists for standard genome sequencing and annotation.</title>
        <authorList>
            <consortium name="The Broad Institute Genomics Platform"/>
            <consortium name="The Broad Institute Genome Sequencing Center for Infectious Disease"/>
            <person name="Wu L."/>
            <person name="Ma J."/>
        </authorList>
    </citation>
    <scope>NUCLEOTIDE SEQUENCE [LARGE SCALE GENOMIC DNA]</scope>
    <source>
        <strain evidence="2">CCUG 70865</strain>
    </source>
</reference>
<proteinExistence type="predicted"/>
<dbReference type="EMBL" id="JBHUDZ010000012">
    <property type="protein sequence ID" value="MFD1604173.1"/>
    <property type="molecule type" value="Genomic_DNA"/>
</dbReference>
<sequence>MKRTFFIITVILFISCKKNDKEELIKSTIKNDSLKIYTSDSLQSSVKNDLKIGNTYNSAELSVAGIFINYNNGKYKFEEDHPDFLIDSTLSEDEKYQVLSALNNENLKVEKAIRITDFGVLNVNDKGNILEVLFKKEKKDYWKVVDILNIGKAIDEDEHQYKIEGNRYLSFSCENNQHHQYFGVVINKIDKSGKYEKVLRAFKFDLEKEKIIEVDLKKEKVECFPEIGDE</sequence>
<dbReference type="Proteomes" id="UP001597138">
    <property type="component" value="Unassembled WGS sequence"/>
</dbReference>
<dbReference type="PROSITE" id="PS51257">
    <property type="entry name" value="PROKAR_LIPOPROTEIN"/>
    <property type="match status" value="1"/>
</dbReference>
<protein>
    <recommendedName>
        <fullName evidence="3">Lipoprotein</fullName>
    </recommendedName>
</protein>
<dbReference type="RefSeq" id="WP_379814447.1">
    <property type="nucleotide sequence ID" value="NZ_JBHUDZ010000012.1"/>
</dbReference>
<accession>A0ABW4HFH6</accession>
<evidence type="ECO:0008006" key="3">
    <source>
        <dbReference type="Google" id="ProtNLM"/>
    </source>
</evidence>
<keyword evidence="2" id="KW-1185">Reference proteome</keyword>
<gene>
    <name evidence="1" type="ORF">ACFSC2_15635</name>
</gene>
<comment type="caution">
    <text evidence="1">The sequence shown here is derived from an EMBL/GenBank/DDBJ whole genome shotgun (WGS) entry which is preliminary data.</text>
</comment>
<evidence type="ECO:0000313" key="2">
    <source>
        <dbReference type="Proteomes" id="UP001597138"/>
    </source>
</evidence>